<dbReference type="HOGENOM" id="CLU_2893260_0_0_2"/>
<dbReference type="AlphaFoldDB" id="Q8TVV8"/>
<dbReference type="EMBL" id="AE009439">
    <property type="protein sequence ID" value="AAM02493.1"/>
    <property type="molecule type" value="Genomic_DNA"/>
</dbReference>
<evidence type="ECO:0000313" key="2">
    <source>
        <dbReference type="Proteomes" id="UP000001826"/>
    </source>
</evidence>
<dbReference type="KEGG" id="mka:MK1280"/>
<gene>
    <name evidence="1" type="ordered locus">MK1280</name>
</gene>
<accession>Q8TVV8</accession>
<dbReference type="Proteomes" id="UP000001826">
    <property type="component" value="Chromosome"/>
</dbReference>
<dbReference type="PATRIC" id="fig|190192.8.peg.1399"/>
<dbReference type="EnsemblBacteria" id="AAM02493">
    <property type="protein sequence ID" value="AAM02493"/>
    <property type="gene ID" value="MK1280"/>
</dbReference>
<dbReference type="InParanoid" id="Q8TVV8"/>
<dbReference type="PaxDb" id="190192-MK1280"/>
<name>Q8TVV8_METKA</name>
<dbReference type="GeneID" id="1477875"/>
<dbReference type="RefSeq" id="WP_011019648.1">
    <property type="nucleotide sequence ID" value="NC_003551.1"/>
</dbReference>
<proteinExistence type="predicted"/>
<reference evidence="1 2" key="1">
    <citation type="journal article" date="2002" name="Proc. Natl. Acad. Sci. U.S.A.">
        <title>The complete genome of hyperthermophile Methanopyrus kandleri AV19 and monophyly of archaeal methanogens.</title>
        <authorList>
            <person name="Slesarev A.I."/>
            <person name="Mezhevaya K.V."/>
            <person name="Makarova K.S."/>
            <person name="Polushin N.N."/>
            <person name="Shcherbinina O.V."/>
            <person name="Shakhova V.V."/>
            <person name="Belova G.I."/>
            <person name="Aravind L."/>
            <person name="Natale D.A."/>
            <person name="Rogozin I.B."/>
            <person name="Tatusov R.L."/>
            <person name="Wolf Y.I."/>
            <person name="Stetter K.O."/>
            <person name="Malykh A.G."/>
            <person name="Koonin E.V."/>
            <person name="Kozyavkin S.A."/>
        </authorList>
    </citation>
    <scope>NUCLEOTIDE SEQUENCE [LARGE SCALE GENOMIC DNA]</scope>
    <source>
        <strain evidence="2">AV19 / DSM 6324 / JCM 9639 / NBRC 100938</strain>
    </source>
</reference>
<keyword evidence="2" id="KW-1185">Reference proteome</keyword>
<evidence type="ECO:0000313" key="1">
    <source>
        <dbReference type="EMBL" id="AAM02493.1"/>
    </source>
</evidence>
<protein>
    <submittedName>
        <fullName evidence="1">Uncharacterized protein</fullName>
    </submittedName>
</protein>
<sequence length="62" mass="7352">MGIDYTTERVIIHRQRLPEILEDRIIEKYGLDKVQESDHHWRKVSEPALSVTRKLVPRTIDA</sequence>
<organism evidence="1 2">
    <name type="scientific">Methanopyrus kandleri (strain AV19 / DSM 6324 / JCM 9639 / NBRC 100938)</name>
    <dbReference type="NCBI Taxonomy" id="190192"/>
    <lineage>
        <taxon>Archaea</taxon>
        <taxon>Methanobacteriati</taxon>
        <taxon>Methanobacteriota</taxon>
        <taxon>Methanomada group</taxon>
        <taxon>Methanopyri</taxon>
        <taxon>Methanopyrales</taxon>
        <taxon>Methanopyraceae</taxon>
        <taxon>Methanopyrus</taxon>
    </lineage>
</organism>